<evidence type="ECO:0000256" key="2">
    <source>
        <dbReference type="ARBA" id="ARBA00022737"/>
    </source>
</evidence>
<evidence type="ECO:0000256" key="4">
    <source>
        <dbReference type="SAM" id="MobiDB-lite"/>
    </source>
</evidence>
<keyword evidence="6" id="KW-1185">Reference proteome</keyword>
<dbReference type="InterPro" id="IPR001680">
    <property type="entry name" value="WD40_rpt"/>
</dbReference>
<keyword evidence="1 3" id="KW-0853">WD repeat</keyword>
<gene>
    <name evidence="5" type="primary">SMKI06G3540</name>
    <name evidence="5" type="ORF">SMKI_06G3540</name>
</gene>
<evidence type="ECO:0000313" key="6">
    <source>
        <dbReference type="Proteomes" id="UP001161438"/>
    </source>
</evidence>
<dbReference type="InterPro" id="IPR045159">
    <property type="entry name" value="DCAF7-like"/>
</dbReference>
<protein>
    <recommendedName>
        <fullName evidence="7">YPL247C</fullName>
    </recommendedName>
</protein>
<keyword evidence="2" id="KW-0677">Repeat</keyword>
<dbReference type="PROSITE" id="PS50294">
    <property type="entry name" value="WD_REPEATS_REGION"/>
    <property type="match status" value="1"/>
</dbReference>
<evidence type="ECO:0000256" key="1">
    <source>
        <dbReference type="ARBA" id="ARBA00022574"/>
    </source>
</evidence>
<dbReference type="AlphaFoldDB" id="A0AA35NFP5"/>
<dbReference type="FunFam" id="2.130.10.10:FF:001162">
    <property type="entry name" value="Conserved protein"/>
    <property type="match status" value="1"/>
</dbReference>
<sequence>MDPFYNGNKRSSISFGSSQRQPYSKSNYLSGANGPPSVAQDQGRGPSPFGMSGNTASSSNSKRNSGCDLSAAYYTNRSPMYSPLDFSPPVFSPNHSQLQQARGYAANIPIVSNLMNPSMASVCEYQSHYPLFGLDWSVDDYVCLGSYKEDSRNKLQVLHSNDLLSWENVVDADVVYPVSKIQWVPSQLHPRKLATCSDSLRIWNVNHEERQFQEQINLSLCKYNRQHPANPAATDDMKVIGTFPPITSFDWNMVDTNLIISSSIDTTCIVWDLQSSHYVKTQLIAHDSEVFDVRFLTKSTQLFASCGGDGSVRVFDLRSLAHSTIIYEPPASSAPGLNADTTTPASKGSDALLRLEPSPYDPNVLATFAAESNKIIILDMRNPESPILNLEGHSSSVNEIKWHPTKRNVLLSCGDDCQVLYWDLNNSFMEINGAGSKSLSASSASLQDSDGDAVMPDGVAGSNLHQDPLSLNNNEKQICKTLETPNMMYANKSQEINNIAWRPQRGDWFGCVSGKKFQNVRVF</sequence>
<dbReference type="Gene3D" id="2.130.10.10">
    <property type="entry name" value="YVTN repeat-like/Quinoprotein amine dehydrogenase"/>
    <property type="match status" value="1"/>
</dbReference>
<proteinExistence type="predicted"/>
<dbReference type="PANTHER" id="PTHR19919">
    <property type="entry name" value="WD REPEAT CONTAINING PROTEIN"/>
    <property type="match status" value="1"/>
</dbReference>
<feature type="compositionally biased region" description="Polar residues" evidence="4">
    <location>
        <begin position="8"/>
        <end position="30"/>
    </location>
</feature>
<dbReference type="InterPro" id="IPR015943">
    <property type="entry name" value="WD40/YVTN_repeat-like_dom_sf"/>
</dbReference>
<evidence type="ECO:0000313" key="5">
    <source>
        <dbReference type="EMBL" id="CAI4039002.1"/>
    </source>
</evidence>
<dbReference type="RefSeq" id="XP_056082117.1">
    <property type="nucleotide sequence ID" value="XM_056222424.1"/>
</dbReference>
<reference evidence="5" key="1">
    <citation type="submission" date="2022-10" db="EMBL/GenBank/DDBJ databases">
        <authorList>
            <person name="Byrne P K."/>
        </authorList>
    </citation>
    <scope>NUCLEOTIDE SEQUENCE</scope>
    <source>
        <strain evidence="5">IFO1815</strain>
    </source>
</reference>
<evidence type="ECO:0000256" key="3">
    <source>
        <dbReference type="PROSITE-ProRule" id="PRU00221"/>
    </source>
</evidence>
<feature type="region of interest" description="Disordered" evidence="4">
    <location>
        <begin position="1"/>
        <end position="65"/>
    </location>
</feature>
<dbReference type="Proteomes" id="UP001161438">
    <property type="component" value="Chromosome 6"/>
</dbReference>
<feature type="repeat" description="WD" evidence="3">
    <location>
        <begin position="283"/>
        <end position="319"/>
    </location>
</feature>
<dbReference type="EMBL" id="OX365762">
    <property type="protein sequence ID" value="CAI4039002.1"/>
    <property type="molecule type" value="Genomic_DNA"/>
</dbReference>
<evidence type="ECO:0008006" key="7">
    <source>
        <dbReference type="Google" id="ProtNLM"/>
    </source>
</evidence>
<dbReference type="SUPFAM" id="SSF50978">
    <property type="entry name" value="WD40 repeat-like"/>
    <property type="match status" value="1"/>
</dbReference>
<dbReference type="SMART" id="SM00320">
    <property type="entry name" value="WD40"/>
    <property type="match status" value="4"/>
</dbReference>
<organism evidence="5 6">
    <name type="scientific">Saccharomyces mikatae IFO 1815</name>
    <dbReference type="NCBI Taxonomy" id="226126"/>
    <lineage>
        <taxon>Eukaryota</taxon>
        <taxon>Fungi</taxon>
        <taxon>Dikarya</taxon>
        <taxon>Ascomycota</taxon>
        <taxon>Saccharomycotina</taxon>
        <taxon>Saccharomycetes</taxon>
        <taxon>Saccharomycetales</taxon>
        <taxon>Saccharomycetaceae</taxon>
        <taxon>Saccharomyces</taxon>
    </lineage>
</organism>
<dbReference type="Pfam" id="PF00400">
    <property type="entry name" value="WD40"/>
    <property type="match status" value="2"/>
</dbReference>
<accession>A0AA35NFP5</accession>
<dbReference type="InterPro" id="IPR036322">
    <property type="entry name" value="WD40_repeat_dom_sf"/>
</dbReference>
<feature type="repeat" description="WD" evidence="3">
    <location>
        <begin position="390"/>
        <end position="426"/>
    </location>
</feature>
<dbReference type="PROSITE" id="PS50082">
    <property type="entry name" value="WD_REPEATS_2"/>
    <property type="match status" value="2"/>
</dbReference>
<name>A0AA35NFP5_SACMI</name>
<feature type="compositionally biased region" description="Polar residues" evidence="4">
    <location>
        <begin position="52"/>
        <end position="64"/>
    </location>
</feature>
<dbReference type="GeneID" id="80918213"/>